<gene>
    <name evidence="2" type="ORF">A3SI_19825</name>
</gene>
<name>I5BS40_9BACT</name>
<dbReference type="PANTHER" id="PTHR43265">
    <property type="entry name" value="ESTERASE ESTD"/>
    <property type="match status" value="1"/>
</dbReference>
<keyword evidence="2" id="KW-0378">Hydrolase</keyword>
<evidence type="ECO:0000313" key="2">
    <source>
        <dbReference type="EMBL" id="EIM72392.1"/>
    </source>
</evidence>
<dbReference type="GO" id="GO:0052689">
    <property type="term" value="F:carboxylic ester hydrolase activity"/>
    <property type="evidence" value="ECO:0007669"/>
    <property type="project" value="TreeGrafter"/>
</dbReference>
<dbReference type="SUPFAM" id="SSF53474">
    <property type="entry name" value="alpha/beta-Hydrolases"/>
    <property type="match status" value="1"/>
</dbReference>
<organism evidence="2 3">
    <name type="scientific">Nitritalea halalkaliphila LW7</name>
    <dbReference type="NCBI Taxonomy" id="1189621"/>
    <lineage>
        <taxon>Bacteria</taxon>
        <taxon>Pseudomonadati</taxon>
        <taxon>Bacteroidota</taxon>
        <taxon>Cytophagia</taxon>
        <taxon>Cytophagales</taxon>
        <taxon>Cyclobacteriaceae</taxon>
        <taxon>Nitritalea</taxon>
    </lineage>
</organism>
<dbReference type="InterPro" id="IPR053145">
    <property type="entry name" value="AB_hydrolase_Est10"/>
</dbReference>
<dbReference type="InterPro" id="IPR022742">
    <property type="entry name" value="Hydrolase_4"/>
</dbReference>
<keyword evidence="3" id="KW-1185">Reference proteome</keyword>
<evidence type="ECO:0000313" key="3">
    <source>
        <dbReference type="Proteomes" id="UP000005551"/>
    </source>
</evidence>
<dbReference type="InterPro" id="IPR029058">
    <property type="entry name" value="AB_hydrolase_fold"/>
</dbReference>
<accession>I5BS40</accession>
<dbReference type="AlphaFoldDB" id="I5BS40"/>
<dbReference type="PANTHER" id="PTHR43265:SF1">
    <property type="entry name" value="ESTERASE ESTD"/>
    <property type="match status" value="1"/>
</dbReference>
<dbReference type="STRING" id="1189621.A3SI_19825"/>
<protein>
    <submittedName>
        <fullName evidence="2">Hydrolase, alpha/beta domain-containing protein</fullName>
    </submittedName>
</protein>
<dbReference type="EMBL" id="AJYA01000089">
    <property type="protein sequence ID" value="EIM72392.1"/>
    <property type="molecule type" value="Genomic_DNA"/>
</dbReference>
<reference evidence="2 3" key="1">
    <citation type="submission" date="2012-05" db="EMBL/GenBank/DDBJ databases">
        <title>Genome sequence of Nitritalea halalkaliphila LW7.</title>
        <authorList>
            <person name="Jangir P.K."/>
            <person name="Singh A."/>
            <person name="Shivaji S."/>
            <person name="Sharma R."/>
        </authorList>
    </citation>
    <scope>NUCLEOTIDE SEQUENCE [LARGE SCALE GENOMIC DNA]</scope>
    <source>
        <strain evidence="2 3">LW7</strain>
    </source>
</reference>
<feature type="non-terminal residue" evidence="2">
    <location>
        <position position="191"/>
    </location>
</feature>
<dbReference type="Proteomes" id="UP000005551">
    <property type="component" value="Unassembled WGS sequence"/>
</dbReference>
<dbReference type="Gene3D" id="3.40.50.1820">
    <property type="entry name" value="alpha/beta hydrolase"/>
    <property type="match status" value="1"/>
</dbReference>
<dbReference type="Pfam" id="PF12146">
    <property type="entry name" value="Hydrolase_4"/>
    <property type="match status" value="1"/>
</dbReference>
<proteinExistence type="predicted"/>
<feature type="domain" description="Serine aminopeptidase S33" evidence="1">
    <location>
        <begin position="113"/>
        <end position="189"/>
    </location>
</feature>
<sequence>MVFFEINSLQVTYEGILSENRIQGNFKQMGMEFPLDFVPADTSKETEEVRRPQTPQPPFSYQVQDLKLPTAAGNTLAGTLTRPQTSNPVPLIILLHGSGPNDRNQSLFGHAPFHVLAHRLTEAGFAVFRFDKRGVGESDGNFQNAVLSDFMDDARSLIRAFRQQMGDSFPQIGIWGHSEGGTISHALAAEP</sequence>
<evidence type="ECO:0000259" key="1">
    <source>
        <dbReference type="Pfam" id="PF12146"/>
    </source>
</evidence>
<comment type="caution">
    <text evidence="2">The sequence shown here is derived from an EMBL/GenBank/DDBJ whole genome shotgun (WGS) entry which is preliminary data.</text>
</comment>